<dbReference type="GO" id="GO:0046872">
    <property type="term" value="F:metal ion binding"/>
    <property type="evidence" value="ECO:0007669"/>
    <property type="project" value="UniProtKB-KW"/>
</dbReference>
<comment type="similarity">
    <text evidence="9 11">Belongs to the fluoride channel Fluc/FEX (TC 1.A.43) family.</text>
</comment>
<keyword evidence="7 11" id="KW-0472">Membrane</keyword>
<sequence length="123" mass="13317">MPAWIFVFFGGGLGSVARWSIARWLTPQEGSFPIGTFVANISACLILGLLMGYHIKYPMAQQHRLLLMMGFCGGFSTFSTFSAEIMILLKSGNHLLSFTYAGASLVAGLIAIYVGIKILSGFE</sequence>
<dbReference type="InterPro" id="IPR003691">
    <property type="entry name" value="FluC"/>
</dbReference>
<evidence type="ECO:0000256" key="1">
    <source>
        <dbReference type="ARBA" id="ARBA00004651"/>
    </source>
</evidence>
<feature type="binding site" evidence="11">
    <location>
        <position position="76"/>
    </location>
    <ligand>
        <name>Na(+)</name>
        <dbReference type="ChEBI" id="CHEBI:29101"/>
        <note>structural</note>
    </ligand>
</feature>
<feature type="transmembrane region" description="Helical" evidence="11">
    <location>
        <begin position="34"/>
        <end position="53"/>
    </location>
</feature>
<keyword evidence="11" id="KW-0915">Sodium</keyword>
<dbReference type="GO" id="GO:0062054">
    <property type="term" value="F:fluoride channel activity"/>
    <property type="evidence" value="ECO:0007669"/>
    <property type="project" value="UniProtKB-UniRule"/>
</dbReference>
<evidence type="ECO:0000256" key="6">
    <source>
        <dbReference type="ARBA" id="ARBA00023065"/>
    </source>
</evidence>
<dbReference type="HAMAP" id="MF_00454">
    <property type="entry name" value="FluC"/>
    <property type="match status" value="1"/>
</dbReference>
<comment type="function">
    <text evidence="11">Fluoride-specific ion channel. Important for reducing fluoride concentration in the cell, thus reducing its toxicity.</text>
</comment>
<dbReference type="PANTHER" id="PTHR28259">
    <property type="entry name" value="FLUORIDE EXPORT PROTEIN 1-RELATED"/>
    <property type="match status" value="1"/>
</dbReference>
<comment type="subcellular location">
    <subcellularLocation>
        <location evidence="1 11">Cell membrane</location>
        <topology evidence="1 11">Multi-pass membrane protein</topology>
    </subcellularLocation>
</comment>
<keyword evidence="5 11" id="KW-1133">Transmembrane helix</keyword>
<dbReference type="AlphaFoldDB" id="H6REL7"/>
<keyword evidence="3" id="KW-0997">Cell inner membrane</keyword>
<reference evidence="12" key="1">
    <citation type="journal article" date="2012" name="Environ. Microbiol.">
        <title>Genomic content of uncultured Bacteroidetes from contrasting oceanic provinces in the North Atlantic Ocean.</title>
        <authorList>
            <person name="Gomez-Pereira P.R."/>
            <person name="Schuler M."/>
            <person name="Fuchs B.M."/>
            <person name="Bennke C."/>
            <person name="Teeling H."/>
            <person name="Waldmann J."/>
            <person name="Richter M."/>
            <person name="Barbe V."/>
            <person name="Bataille E."/>
            <person name="Glockner F.O."/>
            <person name="Amann R."/>
        </authorList>
    </citation>
    <scope>NUCLEOTIDE SEQUENCE</scope>
</reference>
<evidence type="ECO:0000256" key="3">
    <source>
        <dbReference type="ARBA" id="ARBA00022519"/>
    </source>
</evidence>
<gene>
    <name evidence="11" type="primary">fluC</name>
    <name evidence="11" type="synonym">crcB</name>
    <name evidence="12" type="ORF">VIS_S3BGA110024</name>
</gene>
<keyword evidence="11" id="KW-0813">Transport</keyword>
<comment type="activity regulation">
    <text evidence="11">Na(+) is not transported, but it plays an essential structural role and its presence is essential for fluoride channel function.</text>
</comment>
<dbReference type="EMBL" id="FO117580">
    <property type="protein sequence ID" value="CCF99478.1"/>
    <property type="molecule type" value="Genomic_DNA"/>
</dbReference>
<dbReference type="Pfam" id="PF02537">
    <property type="entry name" value="CRCB"/>
    <property type="match status" value="1"/>
</dbReference>
<keyword evidence="8 11" id="KW-0407">Ion channel</keyword>
<evidence type="ECO:0000313" key="12">
    <source>
        <dbReference type="EMBL" id="CCF99478.1"/>
    </source>
</evidence>
<evidence type="ECO:0000256" key="9">
    <source>
        <dbReference type="ARBA" id="ARBA00035120"/>
    </source>
</evidence>
<evidence type="ECO:0000256" key="10">
    <source>
        <dbReference type="ARBA" id="ARBA00035585"/>
    </source>
</evidence>
<comment type="catalytic activity">
    <reaction evidence="10">
        <text>fluoride(in) = fluoride(out)</text>
        <dbReference type="Rhea" id="RHEA:76159"/>
        <dbReference type="ChEBI" id="CHEBI:17051"/>
    </reaction>
    <physiologicalReaction direction="left-to-right" evidence="10">
        <dbReference type="Rhea" id="RHEA:76160"/>
    </physiologicalReaction>
</comment>
<evidence type="ECO:0000256" key="7">
    <source>
        <dbReference type="ARBA" id="ARBA00023136"/>
    </source>
</evidence>
<accession>H6REL7</accession>
<proteinExistence type="inferred from homology"/>
<evidence type="ECO:0000256" key="11">
    <source>
        <dbReference type="HAMAP-Rule" id="MF_00454"/>
    </source>
</evidence>
<dbReference type="NCBIfam" id="TIGR00494">
    <property type="entry name" value="crcB"/>
    <property type="match status" value="1"/>
</dbReference>
<feature type="transmembrane region" description="Helical" evidence="11">
    <location>
        <begin position="95"/>
        <end position="116"/>
    </location>
</feature>
<evidence type="ECO:0000256" key="4">
    <source>
        <dbReference type="ARBA" id="ARBA00022692"/>
    </source>
</evidence>
<keyword evidence="11" id="KW-0479">Metal-binding</keyword>
<keyword evidence="2 11" id="KW-1003">Cell membrane</keyword>
<dbReference type="GO" id="GO:0005886">
    <property type="term" value="C:plasma membrane"/>
    <property type="evidence" value="ECO:0007669"/>
    <property type="project" value="UniProtKB-SubCell"/>
</dbReference>
<reference evidence="12" key="2">
    <citation type="submission" date="2012-02" db="EMBL/GenBank/DDBJ databases">
        <authorList>
            <person name="Genoscope - CEA"/>
        </authorList>
    </citation>
    <scope>NUCLEOTIDE SEQUENCE</scope>
</reference>
<keyword evidence="4 11" id="KW-0812">Transmembrane</keyword>
<keyword evidence="6 11" id="KW-0406">Ion transport</keyword>
<dbReference type="PANTHER" id="PTHR28259:SF1">
    <property type="entry name" value="FLUORIDE EXPORT PROTEIN 1-RELATED"/>
    <property type="match status" value="1"/>
</dbReference>
<dbReference type="GO" id="GO:0140114">
    <property type="term" value="P:cellular detoxification of fluoride"/>
    <property type="evidence" value="ECO:0007669"/>
    <property type="project" value="UniProtKB-UniRule"/>
</dbReference>
<feature type="binding site" evidence="11">
    <location>
        <position position="73"/>
    </location>
    <ligand>
        <name>Na(+)</name>
        <dbReference type="ChEBI" id="CHEBI:29101"/>
        <note>structural</note>
    </ligand>
</feature>
<evidence type="ECO:0000256" key="8">
    <source>
        <dbReference type="ARBA" id="ARBA00023303"/>
    </source>
</evidence>
<evidence type="ECO:0000256" key="5">
    <source>
        <dbReference type="ARBA" id="ARBA00022989"/>
    </source>
</evidence>
<feature type="transmembrane region" description="Helical" evidence="11">
    <location>
        <begin position="65"/>
        <end position="89"/>
    </location>
</feature>
<organism evidence="12">
    <name type="scientific">uncultured Flavobacteriia bacterium</name>
    <dbReference type="NCBI Taxonomy" id="212695"/>
    <lineage>
        <taxon>Bacteria</taxon>
        <taxon>Pseudomonadati</taxon>
        <taxon>Bacteroidota</taxon>
        <taxon>Flavobacteriia</taxon>
        <taxon>environmental samples</taxon>
    </lineage>
</organism>
<evidence type="ECO:0000256" key="2">
    <source>
        <dbReference type="ARBA" id="ARBA00022475"/>
    </source>
</evidence>
<name>H6REL7_9BACT</name>
<protein>
    <recommendedName>
        <fullName evidence="11">Fluoride-specific ion channel FluC</fullName>
    </recommendedName>
</protein>